<dbReference type="PANTHER" id="PTHR30501:SF2">
    <property type="entry name" value="UPF0597 PROTEIN YHAM"/>
    <property type="match status" value="1"/>
</dbReference>
<proteinExistence type="inferred from homology"/>
<dbReference type="InterPro" id="IPR021144">
    <property type="entry name" value="UPF0597"/>
</dbReference>
<organism evidence="3 4">
    <name type="scientific">Fusibacter bizertensis</name>
    <dbReference type="NCBI Taxonomy" id="1488331"/>
    <lineage>
        <taxon>Bacteria</taxon>
        <taxon>Bacillati</taxon>
        <taxon>Bacillota</taxon>
        <taxon>Clostridia</taxon>
        <taxon>Eubacteriales</taxon>
        <taxon>Eubacteriales Family XII. Incertae Sedis</taxon>
        <taxon>Fusibacter</taxon>
    </lineage>
</organism>
<keyword evidence="3" id="KW-0456">Lyase</keyword>
<reference evidence="3 4" key="1">
    <citation type="submission" date="2023-04" db="EMBL/GenBank/DDBJ databases">
        <title>Fusibacter bizertensis strain WBS, isolated from littoral bottom sediments of the Arctic seas - biochemical and genomic analysis.</title>
        <authorList>
            <person name="Brioukhanov A.L."/>
        </authorList>
    </citation>
    <scope>NUCLEOTIDE SEQUENCE [LARGE SCALE GENOMIC DNA]</scope>
    <source>
        <strain evidence="3 4">WBS</strain>
    </source>
</reference>
<dbReference type="PIRSF" id="PIRSF006054">
    <property type="entry name" value="UCP006054"/>
    <property type="match status" value="1"/>
</dbReference>
<comment type="similarity">
    <text evidence="1">Belongs to the UPF0597 family.</text>
</comment>
<dbReference type="EMBL" id="JARYZI010000004">
    <property type="protein sequence ID" value="MDH8678174.1"/>
    <property type="molecule type" value="Genomic_DNA"/>
</dbReference>
<dbReference type="RefSeq" id="WP_281094002.1">
    <property type="nucleotide sequence ID" value="NZ_JARYZI010000004.1"/>
</dbReference>
<dbReference type="HAMAP" id="MF_01845">
    <property type="entry name" value="UPF0597"/>
    <property type="match status" value="1"/>
</dbReference>
<feature type="domain" description="Serine dehydratase-like alpha subunit" evidence="2">
    <location>
        <begin position="92"/>
        <end position="426"/>
    </location>
</feature>
<sequence>MTLSQMIIKTLKDEVKPAMGCTEPVAVALAVSKAKELYCGDLSLENPDFIVDVAVSPNIFKNGLAVGIPGTDQVGLVVASALGIVACESEDGLEIFKNITRKDIDRAYELINAKRIRLKIADTDAKIYIEVKVGDQVLFGKSIIEGRHDHFSLIETQDGIEFYEEPSTCKSAQINPLYEYPLYELVQEVEKLPYDEIKFLLEGYEMNRKIAEYGLDNTCGLEVGRTLHKNTTRGILSDDLMNRSMILTAAASDARMSGVSLPVMSSNGSGNNGITALLPIVAYAKSTAVSDDHLARAAAISHLVNGIIKSNIGRLSALCGCGVAAGTGASVALSWLMGATQKQLEGAVQNMIANTTGMICDGAKIGCSLKLATSASAAVQSALLSMGGVIVPQGNGIIGKTADHTIKNLGVLSRHAMDTVDQVILNVMLDHVSE</sequence>
<protein>
    <recommendedName>
        <fullName evidence="1">UPF0597 protein QE109_08445</fullName>
    </recommendedName>
</protein>
<name>A0ABT6NCM4_9FIRM</name>
<dbReference type="PANTHER" id="PTHR30501">
    <property type="entry name" value="UPF0597 PROTEIN YHAM"/>
    <property type="match status" value="1"/>
</dbReference>
<comment type="caution">
    <text evidence="3">The sequence shown here is derived from an EMBL/GenBank/DDBJ whole genome shotgun (WGS) entry which is preliminary data.</text>
</comment>
<dbReference type="GO" id="GO:0003941">
    <property type="term" value="F:L-serine ammonia-lyase activity"/>
    <property type="evidence" value="ECO:0007669"/>
    <property type="project" value="UniProtKB-EC"/>
</dbReference>
<dbReference type="Proteomes" id="UP001158045">
    <property type="component" value="Unassembled WGS sequence"/>
</dbReference>
<dbReference type="InterPro" id="IPR005130">
    <property type="entry name" value="Ser_deHydtase-like_asu"/>
</dbReference>
<evidence type="ECO:0000313" key="3">
    <source>
        <dbReference type="EMBL" id="MDH8678174.1"/>
    </source>
</evidence>
<keyword evidence="4" id="KW-1185">Reference proteome</keyword>
<evidence type="ECO:0000313" key="4">
    <source>
        <dbReference type="Proteomes" id="UP001158045"/>
    </source>
</evidence>
<evidence type="ECO:0000256" key="1">
    <source>
        <dbReference type="HAMAP-Rule" id="MF_01845"/>
    </source>
</evidence>
<dbReference type="Pfam" id="PF03313">
    <property type="entry name" value="SDH_alpha"/>
    <property type="match status" value="1"/>
</dbReference>
<gene>
    <name evidence="3" type="ORF">QE109_08445</name>
</gene>
<accession>A0ABT6NCM4</accession>
<evidence type="ECO:0000259" key="2">
    <source>
        <dbReference type="Pfam" id="PF03313"/>
    </source>
</evidence>